<dbReference type="SUPFAM" id="SSF63817">
    <property type="entry name" value="Sortase"/>
    <property type="match status" value="1"/>
</dbReference>
<reference evidence="2 3" key="1">
    <citation type="journal article" date="2015" name="Nature">
        <title>rRNA introns, odd ribosomes, and small enigmatic genomes across a large radiation of phyla.</title>
        <authorList>
            <person name="Brown C.T."/>
            <person name="Hug L.A."/>
            <person name="Thomas B.C."/>
            <person name="Sharon I."/>
            <person name="Castelle C.J."/>
            <person name="Singh A."/>
            <person name="Wilkins M.J."/>
            <person name="Williams K.H."/>
            <person name="Banfield J.F."/>
        </authorList>
    </citation>
    <scope>NUCLEOTIDE SEQUENCE [LARGE SCALE GENOMIC DNA]</scope>
</reference>
<dbReference type="Gene3D" id="2.40.260.10">
    <property type="entry name" value="Sortase"/>
    <property type="match status" value="1"/>
</dbReference>
<sequence length="127" mass="13801">MASPKRPRKTRQQKSLKFFHNIRILTSLLFIVAGAGVLLYTSIQNIGFITKPKVPVQASQDGLPVSKPVKLYIPGMSKLLDVSDGYAQGDRWEISQTGVSYLTTSALPGKGNAVIYGHNTEDKLGGL</sequence>
<evidence type="ECO:0000313" key="3">
    <source>
        <dbReference type="Proteomes" id="UP000034753"/>
    </source>
</evidence>
<comment type="caution">
    <text evidence="2">The sequence shown here is derived from an EMBL/GenBank/DDBJ whole genome shotgun (WGS) entry which is preliminary data.</text>
</comment>
<feature type="transmembrane region" description="Helical" evidence="1">
    <location>
        <begin position="21"/>
        <end position="43"/>
    </location>
</feature>
<accession>A0A0G0WKY4</accession>
<dbReference type="Proteomes" id="UP000034753">
    <property type="component" value="Unassembled WGS sequence"/>
</dbReference>
<organism evidence="2 3">
    <name type="scientific">Candidatus Daviesbacteria bacterium GW2011_GWB1_41_5</name>
    <dbReference type="NCBI Taxonomy" id="1618429"/>
    <lineage>
        <taxon>Bacteria</taxon>
        <taxon>Candidatus Daviesiibacteriota</taxon>
    </lineage>
</organism>
<dbReference type="EMBL" id="LCBN01000043">
    <property type="protein sequence ID" value="KKS12732.1"/>
    <property type="molecule type" value="Genomic_DNA"/>
</dbReference>
<name>A0A0G0WKY4_9BACT</name>
<dbReference type="AlphaFoldDB" id="A0A0G0WKY4"/>
<evidence type="ECO:0000256" key="1">
    <source>
        <dbReference type="SAM" id="Phobius"/>
    </source>
</evidence>
<evidence type="ECO:0008006" key="4">
    <source>
        <dbReference type="Google" id="ProtNLM"/>
    </source>
</evidence>
<dbReference type="InterPro" id="IPR023365">
    <property type="entry name" value="Sortase_dom-sf"/>
</dbReference>
<evidence type="ECO:0000313" key="2">
    <source>
        <dbReference type="EMBL" id="KKS12732.1"/>
    </source>
</evidence>
<gene>
    <name evidence="2" type="ORF">UU67_C0043G0006</name>
</gene>
<keyword evidence="1" id="KW-1133">Transmembrane helix</keyword>
<proteinExistence type="predicted"/>
<keyword evidence="1" id="KW-0472">Membrane</keyword>
<keyword evidence="1" id="KW-0812">Transmembrane</keyword>
<protein>
    <recommendedName>
        <fullName evidence="4">Sortase family protein</fullName>
    </recommendedName>
</protein>